<feature type="transmembrane region" description="Helical" evidence="9">
    <location>
        <begin position="35"/>
        <end position="57"/>
    </location>
</feature>
<sequence length="352" mass="38539">MEKFRQFADGGTGVNPFVPPWSHYKAGLLGRLFKVVFLPVAVMRLCTFAMAIMWLALAELICWPLNIIPVLRRPLHWLLTYAGCCMALIGLGFWFVAGGNQIADHRRLKLAPPKVTNSRCFDARRGCLVIANMQGLADVLYLGMKLCPVFVFPAADGSPVAYSLLGALRRVGARRTVPSAEPQRPEQTLAMIAEAAHAGWKGPVVVFPEGARTNGTAILAWKESTFKGLDSMDKPYGTALMALEYSRGGAYTPHHTVGTAFQHVLHHCIQPFHTVRSCWLPSSDVANAIKGKSASEARAFLRTVLSRMVPGAVEVEVGAEKHQDFMAFWEASQRKGYTKATTKPASKASKQS</sequence>
<keyword evidence="7 9" id="KW-0472">Membrane</keyword>
<dbReference type="PANTHER" id="PTHR23063">
    <property type="entry name" value="PHOSPHOLIPID ACYLTRANSFERASE"/>
    <property type="match status" value="1"/>
</dbReference>
<keyword evidence="8" id="KW-0012">Acyltransferase</keyword>
<keyword evidence="6" id="KW-0443">Lipid metabolism</keyword>
<keyword evidence="12" id="KW-1185">Reference proteome</keyword>
<reference evidence="11" key="1">
    <citation type="submission" date="2023-08" db="EMBL/GenBank/DDBJ databases">
        <authorList>
            <person name="Chen Y."/>
            <person name="Shah S."/>
            <person name="Dougan E. K."/>
            <person name="Thang M."/>
            <person name="Chan C."/>
        </authorList>
    </citation>
    <scope>NUCLEOTIDE SEQUENCE</scope>
</reference>
<protein>
    <recommendedName>
        <fullName evidence="10">Phospholipid/glycerol acyltransferase domain-containing protein</fullName>
    </recommendedName>
</protein>
<dbReference type="InterPro" id="IPR002123">
    <property type="entry name" value="Plipid/glycerol_acylTrfase"/>
</dbReference>
<dbReference type="Proteomes" id="UP001178507">
    <property type="component" value="Unassembled WGS sequence"/>
</dbReference>
<accession>A0AA36JQ73</accession>
<evidence type="ECO:0000256" key="4">
    <source>
        <dbReference type="ARBA" id="ARBA00022692"/>
    </source>
</evidence>
<evidence type="ECO:0000256" key="6">
    <source>
        <dbReference type="ARBA" id="ARBA00023098"/>
    </source>
</evidence>
<evidence type="ECO:0000256" key="8">
    <source>
        <dbReference type="ARBA" id="ARBA00023315"/>
    </source>
</evidence>
<dbReference type="GO" id="GO:0006629">
    <property type="term" value="P:lipid metabolic process"/>
    <property type="evidence" value="ECO:0007669"/>
    <property type="project" value="UniProtKB-KW"/>
</dbReference>
<evidence type="ECO:0000259" key="10">
    <source>
        <dbReference type="Pfam" id="PF01553"/>
    </source>
</evidence>
<organism evidence="11 12">
    <name type="scientific">Effrenium voratum</name>
    <dbReference type="NCBI Taxonomy" id="2562239"/>
    <lineage>
        <taxon>Eukaryota</taxon>
        <taxon>Sar</taxon>
        <taxon>Alveolata</taxon>
        <taxon>Dinophyceae</taxon>
        <taxon>Suessiales</taxon>
        <taxon>Symbiodiniaceae</taxon>
        <taxon>Effrenium</taxon>
    </lineage>
</organism>
<feature type="transmembrane region" description="Helical" evidence="9">
    <location>
        <begin position="77"/>
        <end position="97"/>
    </location>
</feature>
<comment type="subcellular location">
    <subcellularLocation>
        <location evidence="1">Membrane</location>
    </subcellularLocation>
</comment>
<comment type="caution">
    <text evidence="11">The sequence shown here is derived from an EMBL/GenBank/DDBJ whole genome shotgun (WGS) entry which is preliminary data.</text>
</comment>
<comment type="similarity">
    <text evidence="2">Belongs to the 1-acyl-sn-glycerol-3-phosphate acyltransferase family.</text>
</comment>
<dbReference type="PANTHER" id="PTHR23063:SF60">
    <property type="entry name" value="LYSOPHOSPHATIDIC ACID:OLEOYL-COA ACYLTRANSFERASE 1"/>
    <property type="match status" value="1"/>
</dbReference>
<evidence type="ECO:0000256" key="1">
    <source>
        <dbReference type="ARBA" id="ARBA00004370"/>
    </source>
</evidence>
<dbReference type="AlphaFoldDB" id="A0AA36JQ73"/>
<name>A0AA36JQ73_9DINO</name>
<evidence type="ECO:0000256" key="9">
    <source>
        <dbReference type="SAM" id="Phobius"/>
    </source>
</evidence>
<dbReference type="EMBL" id="CAUJNA010003815">
    <property type="protein sequence ID" value="CAJ1410373.1"/>
    <property type="molecule type" value="Genomic_DNA"/>
</dbReference>
<dbReference type="GO" id="GO:0016746">
    <property type="term" value="F:acyltransferase activity"/>
    <property type="evidence" value="ECO:0007669"/>
    <property type="project" value="UniProtKB-KW"/>
</dbReference>
<proteinExistence type="inferred from homology"/>
<gene>
    <name evidence="11" type="ORF">EVOR1521_LOCUS31207</name>
</gene>
<evidence type="ECO:0000256" key="3">
    <source>
        <dbReference type="ARBA" id="ARBA00022679"/>
    </source>
</evidence>
<keyword evidence="5 9" id="KW-1133">Transmembrane helix</keyword>
<dbReference type="Pfam" id="PF01553">
    <property type="entry name" value="Acyltransferase"/>
    <property type="match status" value="1"/>
</dbReference>
<evidence type="ECO:0000256" key="5">
    <source>
        <dbReference type="ARBA" id="ARBA00022989"/>
    </source>
</evidence>
<evidence type="ECO:0000313" key="12">
    <source>
        <dbReference type="Proteomes" id="UP001178507"/>
    </source>
</evidence>
<evidence type="ECO:0000256" key="2">
    <source>
        <dbReference type="ARBA" id="ARBA00008655"/>
    </source>
</evidence>
<evidence type="ECO:0000313" key="11">
    <source>
        <dbReference type="EMBL" id="CAJ1410373.1"/>
    </source>
</evidence>
<keyword evidence="3" id="KW-0808">Transferase</keyword>
<evidence type="ECO:0000256" key="7">
    <source>
        <dbReference type="ARBA" id="ARBA00023136"/>
    </source>
</evidence>
<feature type="domain" description="Phospholipid/glycerol acyltransferase" evidence="10">
    <location>
        <begin position="114"/>
        <end position="227"/>
    </location>
</feature>
<keyword evidence="4 9" id="KW-0812">Transmembrane</keyword>
<dbReference type="GO" id="GO:0016020">
    <property type="term" value="C:membrane"/>
    <property type="evidence" value="ECO:0007669"/>
    <property type="project" value="UniProtKB-SubCell"/>
</dbReference>